<protein>
    <submittedName>
        <fullName evidence="6">DUF1295 domain-containing protein</fullName>
    </submittedName>
</protein>
<evidence type="ECO:0000256" key="5">
    <source>
        <dbReference type="SAM" id="Phobius"/>
    </source>
</evidence>
<sequence>MNAYRERPNFIPWPPLLLVGFTLSAILLNLASPLPLEFTGTRTLGGILIVAALGIDLWAMRTLHEAKTTILPNRGSSHLVANGPFGYSRNPIYLANMVLLAGMGFVSMNAWFVVLAPVDGILTHLLAIRREERHLLARFGYQFEDYCRKVRRWI</sequence>
<dbReference type="Proteomes" id="UP001320715">
    <property type="component" value="Unassembled WGS sequence"/>
</dbReference>
<dbReference type="Pfam" id="PF04191">
    <property type="entry name" value="PEMT"/>
    <property type="match status" value="1"/>
</dbReference>
<gene>
    <name evidence="6" type="ORF">GTW23_09615</name>
</gene>
<keyword evidence="4 5" id="KW-0472">Membrane</keyword>
<name>A0ABT1CQF8_9HYPH</name>
<dbReference type="PANTHER" id="PTHR43847">
    <property type="entry name" value="BLL3993 PROTEIN"/>
    <property type="match status" value="1"/>
</dbReference>
<keyword evidence="3 5" id="KW-1133">Transmembrane helix</keyword>
<evidence type="ECO:0000256" key="3">
    <source>
        <dbReference type="ARBA" id="ARBA00022989"/>
    </source>
</evidence>
<reference evidence="6 7" key="1">
    <citation type="submission" date="2020-01" db="EMBL/GenBank/DDBJ databases">
        <title>Genomes of bacteria type strains.</title>
        <authorList>
            <person name="Chen J."/>
            <person name="Zhu S."/>
            <person name="Yang J."/>
        </authorList>
    </citation>
    <scope>NUCLEOTIDE SEQUENCE [LARGE SCALE GENOMIC DNA]</scope>
    <source>
        <strain evidence="6 7">DSM 16655</strain>
    </source>
</reference>
<dbReference type="PANTHER" id="PTHR43847:SF1">
    <property type="entry name" value="BLL3993 PROTEIN"/>
    <property type="match status" value="1"/>
</dbReference>
<keyword evidence="2 5" id="KW-0812">Transmembrane</keyword>
<accession>A0ABT1CQF8</accession>
<dbReference type="EMBL" id="JAAAML010000001">
    <property type="protein sequence ID" value="MCO6408429.1"/>
    <property type="molecule type" value="Genomic_DNA"/>
</dbReference>
<evidence type="ECO:0000313" key="7">
    <source>
        <dbReference type="Proteomes" id="UP001320715"/>
    </source>
</evidence>
<dbReference type="Gene3D" id="1.20.120.1630">
    <property type="match status" value="1"/>
</dbReference>
<feature type="transmembrane region" description="Helical" evidence="5">
    <location>
        <begin position="92"/>
        <end position="114"/>
    </location>
</feature>
<proteinExistence type="predicted"/>
<dbReference type="InterPro" id="IPR052527">
    <property type="entry name" value="Metal_cation-efflux_comp"/>
</dbReference>
<keyword evidence="7" id="KW-1185">Reference proteome</keyword>
<evidence type="ECO:0000256" key="2">
    <source>
        <dbReference type="ARBA" id="ARBA00022692"/>
    </source>
</evidence>
<evidence type="ECO:0000313" key="6">
    <source>
        <dbReference type="EMBL" id="MCO6408429.1"/>
    </source>
</evidence>
<dbReference type="RefSeq" id="WP_252915533.1">
    <property type="nucleotide sequence ID" value="NZ_JAAAML010000001.1"/>
</dbReference>
<evidence type="ECO:0000256" key="4">
    <source>
        <dbReference type="ARBA" id="ARBA00023136"/>
    </source>
</evidence>
<evidence type="ECO:0000256" key="1">
    <source>
        <dbReference type="ARBA" id="ARBA00004127"/>
    </source>
</evidence>
<organism evidence="6 7">
    <name type="scientific">Hoeflea alexandrii</name>
    <dbReference type="NCBI Taxonomy" id="288436"/>
    <lineage>
        <taxon>Bacteria</taxon>
        <taxon>Pseudomonadati</taxon>
        <taxon>Pseudomonadota</taxon>
        <taxon>Alphaproteobacteria</taxon>
        <taxon>Hyphomicrobiales</taxon>
        <taxon>Rhizobiaceae</taxon>
        <taxon>Hoeflea</taxon>
    </lineage>
</organism>
<comment type="caution">
    <text evidence="6">The sequence shown here is derived from an EMBL/GenBank/DDBJ whole genome shotgun (WGS) entry which is preliminary data.</text>
</comment>
<feature type="transmembrane region" description="Helical" evidence="5">
    <location>
        <begin position="43"/>
        <end position="60"/>
    </location>
</feature>
<dbReference type="InterPro" id="IPR007318">
    <property type="entry name" value="Phopholipid_MeTrfase"/>
</dbReference>
<comment type="subcellular location">
    <subcellularLocation>
        <location evidence="1">Endomembrane system</location>
        <topology evidence="1">Multi-pass membrane protein</topology>
    </subcellularLocation>
</comment>